<reference evidence="2" key="1">
    <citation type="submission" date="2020-07" db="EMBL/GenBank/DDBJ databases">
        <authorList>
            <person name="Tarantini F.S."/>
            <person name="Hong K.W."/>
            <person name="Chan K.G."/>
        </authorList>
    </citation>
    <scope>NUCLEOTIDE SEQUENCE</scope>
    <source>
        <strain evidence="2">32-07</strain>
    </source>
</reference>
<evidence type="ECO:0000313" key="2">
    <source>
        <dbReference type="EMBL" id="QXJ20411.1"/>
    </source>
</evidence>
<accession>A0ABX8QPR9</accession>
<dbReference type="Proteomes" id="UP001049518">
    <property type="component" value="Chromosome"/>
</dbReference>
<evidence type="ECO:0008006" key="4">
    <source>
        <dbReference type="Google" id="ProtNLM"/>
    </source>
</evidence>
<organism evidence="2 3">
    <name type="scientific">Actinomadura graeca</name>
    <dbReference type="NCBI Taxonomy" id="2750812"/>
    <lineage>
        <taxon>Bacteria</taxon>
        <taxon>Bacillati</taxon>
        <taxon>Actinomycetota</taxon>
        <taxon>Actinomycetes</taxon>
        <taxon>Streptosporangiales</taxon>
        <taxon>Thermomonosporaceae</taxon>
        <taxon>Actinomadura</taxon>
    </lineage>
</organism>
<keyword evidence="1" id="KW-0732">Signal</keyword>
<sequence>MKRTAVTVLAPALLALGVIAGAGTADAAPVEKLALHSEINQGGRPHTITAREDCVKLSTPFDTLSGTNGSTTLDAELYTTVDCSGTPAAEIPAGKTADNLKNTIKVASVYFTHPD</sequence>
<keyword evidence="3" id="KW-1185">Reference proteome</keyword>
<protein>
    <recommendedName>
        <fullName evidence="4">Secreted protein</fullName>
    </recommendedName>
</protein>
<evidence type="ECO:0000313" key="3">
    <source>
        <dbReference type="Proteomes" id="UP001049518"/>
    </source>
</evidence>
<name>A0ABX8QPR9_9ACTN</name>
<feature type="chain" id="PRO_5047388569" description="Secreted protein" evidence="1">
    <location>
        <begin position="28"/>
        <end position="115"/>
    </location>
</feature>
<dbReference type="RefSeq" id="WP_231333481.1">
    <property type="nucleotide sequence ID" value="NZ_CP059572.1"/>
</dbReference>
<proteinExistence type="predicted"/>
<feature type="signal peptide" evidence="1">
    <location>
        <begin position="1"/>
        <end position="27"/>
    </location>
</feature>
<dbReference type="EMBL" id="CP059572">
    <property type="protein sequence ID" value="QXJ20411.1"/>
    <property type="molecule type" value="Genomic_DNA"/>
</dbReference>
<evidence type="ECO:0000256" key="1">
    <source>
        <dbReference type="SAM" id="SignalP"/>
    </source>
</evidence>
<gene>
    <name evidence="2" type="ORF">AGRA3207_001119</name>
</gene>